<gene>
    <name evidence="2" type="ORF">RUM43_009733</name>
</gene>
<name>A0AAN8PJM0_POLSC</name>
<protein>
    <submittedName>
        <fullName evidence="2">Uncharacterized protein</fullName>
    </submittedName>
</protein>
<reference evidence="2 3" key="1">
    <citation type="submission" date="2023-10" db="EMBL/GenBank/DDBJ databases">
        <title>Genomes of two closely related lineages of the louse Polyplax serrata with different host specificities.</title>
        <authorList>
            <person name="Martinu J."/>
            <person name="Tarabai H."/>
            <person name="Stefka J."/>
            <person name="Hypsa V."/>
        </authorList>
    </citation>
    <scope>NUCLEOTIDE SEQUENCE [LARGE SCALE GENOMIC DNA]</scope>
    <source>
        <strain evidence="2">HR10_N</strain>
    </source>
</reference>
<sequence length="164" mass="18493">MTSTFLSTHSNIRYWIFHEDDVLLKPKKKATEVRKISKKSTQVAGIGLKYFQDDPVDQPSHLIGVNCNKIQSVGILTYEDLFYGDEVTTQNCTFFILGVEAASSFLNPLNFGQTFGTIENQSREDTTEYKESLQQTGKKGRLKGNKVTSNTAVDDDDDDEHEDD</sequence>
<organism evidence="2 3">
    <name type="scientific">Polyplax serrata</name>
    <name type="common">Common mouse louse</name>
    <dbReference type="NCBI Taxonomy" id="468196"/>
    <lineage>
        <taxon>Eukaryota</taxon>
        <taxon>Metazoa</taxon>
        <taxon>Ecdysozoa</taxon>
        <taxon>Arthropoda</taxon>
        <taxon>Hexapoda</taxon>
        <taxon>Insecta</taxon>
        <taxon>Pterygota</taxon>
        <taxon>Neoptera</taxon>
        <taxon>Paraneoptera</taxon>
        <taxon>Psocodea</taxon>
        <taxon>Troctomorpha</taxon>
        <taxon>Phthiraptera</taxon>
        <taxon>Anoplura</taxon>
        <taxon>Polyplacidae</taxon>
        <taxon>Polyplax</taxon>
    </lineage>
</organism>
<feature type="compositionally biased region" description="Acidic residues" evidence="1">
    <location>
        <begin position="153"/>
        <end position="164"/>
    </location>
</feature>
<evidence type="ECO:0000313" key="2">
    <source>
        <dbReference type="EMBL" id="KAK6636081.1"/>
    </source>
</evidence>
<evidence type="ECO:0000313" key="3">
    <source>
        <dbReference type="Proteomes" id="UP001372834"/>
    </source>
</evidence>
<feature type="compositionally biased region" description="Basic and acidic residues" evidence="1">
    <location>
        <begin position="122"/>
        <end position="131"/>
    </location>
</feature>
<proteinExistence type="predicted"/>
<comment type="caution">
    <text evidence="2">The sequence shown here is derived from an EMBL/GenBank/DDBJ whole genome shotgun (WGS) entry which is preliminary data.</text>
</comment>
<accession>A0AAN8PJM0</accession>
<feature type="region of interest" description="Disordered" evidence="1">
    <location>
        <begin position="122"/>
        <end position="164"/>
    </location>
</feature>
<dbReference type="AlphaFoldDB" id="A0AAN8PJM0"/>
<evidence type="ECO:0000256" key="1">
    <source>
        <dbReference type="SAM" id="MobiDB-lite"/>
    </source>
</evidence>
<dbReference type="Proteomes" id="UP001372834">
    <property type="component" value="Unassembled WGS sequence"/>
</dbReference>
<dbReference type="EMBL" id="JAWJWE010000004">
    <property type="protein sequence ID" value="KAK6636081.1"/>
    <property type="molecule type" value="Genomic_DNA"/>
</dbReference>